<protein>
    <recommendedName>
        <fullName evidence="2">Potassium channel domain-containing protein</fullName>
    </recommendedName>
</protein>
<keyword evidence="1" id="KW-0472">Membrane</keyword>
<evidence type="ECO:0000313" key="3">
    <source>
        <dbReference type="EMBL" id="GAA4710154.1"/>
    </source>
</evidence>
<reference evidence="4" key="1">
    <citation type="journal article" date="2019" name="Int. J. Syst. Evol. Microbiol.">
        <title>The Global Catalogue of Microorganisms (GCM) 10K type strain sequencing project: providing services to taxonomists for standard genome sequencing and annotation.</title>
        <authorList>
            <consortium name="The Broad Institute Genomics Platform"/>
            <consortium name="The Broad Institute Genome Sequencing Center for Infectious Disease"/>
            <person name="Wu L."/>
            <person name="Ma J."/>
        </authorList>
    </citation>
    <scope>NUCLEOTIDE SEQUENCE [LARGE SCALE GENOMIC DNA]</scope>
    <source>
        <strain evidence="4">JCM 17975</strain>
    </source>
</reference>
<dbReference type="Pfam" id="PF07885">
    <property type="entry name" value="Ion_trans_2"/>
    <property type="match status" value="1"/>
</dbReference>
<dbReference type="Gene3D" id="1.10.287.70">
    <property type="match status" value="1"/>
</dbReference>
<keyword evidence="1" id="KW-0812">Transmembrane</keyword>
<dbReference type="EMBL" id="BAABHM010000016">
    <property type="protein sequence ID" value="GAA4710154.1"/>
    <property type="molecule type" value="Genomic_DNA"/>
</dbReference>
<dbReference type="Proteomes" id="UP001500843">
    <property type="component" value="Unassembled WGS sequence"/>
</dbReference>
<keyword evidence="1" id="KW-1133">Transmembrane helix</keyword>
<gene>
    <name evidence="3" type="ORF">GCM10023198_36160</name>
</gene>
<keyword evidence="4" id="KW-1185">Reference proteome</keyword>
<dbReference type="RefSeq" id="WP_253868279.1">
    <property type="nucleotide sequence ID" value="NZ_BAABHM010000016.1"/>
</dbReference>
<name>A0ABP8XPE2_9MICO</name>
<evidence type="ECO:0000256" key="1">
    <source>
        <dbReference type="SAM" id="Phobius"/>
    </source>
</evidence>
<evidence type="ECO:0000259" key="2">
    <source>
        <dbReference type="Pfam" id="PF07885"/>
    </source>
</evidence>
<dbReference type="InterPro" id="IPR013099">
    <property type="entry name" value="K_chnl_dom"/>
</dbReference>
<sequence>MVVTVVATGVGVVLVLAALRDVFQTLLHPSGRGRISVVVTSAVWWSCHRLGTRAVRLSGPAAMVVVTVVWVGLIVLGWALVYWPHMGTAFSYSTSLEPTRRSDFVDAFYVSVVTLTTLGFGDVVPAAWWLRLVAPVEGLIGFALLSAGVSWILEVYPALARRRAVALHVHGLCRMRTVKLLGGMEPGVVAQILRDLAAGIDRIRVDFMQYEVIYYFADPHGSTSLAAMAGYVLELSAAAQESGSGQVRHAGGMLDVSVAGLAEVLDSGYLHTGGTTATVLAAYGRAQRAG</sequence>
<feature type="domain" description="Potassium channel" evidence="2">
    <location>
        <begin position="87"/>
        <end position="150"/>
    </location>
</feature>
<comment type="caution">
    <text evidence="3">The sequence shown here is derived from an EMBL/GenBank/DDBJ whole genome shotgun (WGS) entry which is preliminary data.</text>
</comment>
<proteinExistence type="predicted"/>
<feature type="transmembrane region" description="Helical" evidence="1">
    <location>
        <begin position="134"/>
        <end position="153"/>
    </location>
</feature>
<feature type="transmembrane region" description="Helical" evidence="1">
    <location>
        <begin position="104"/>
        <end position="128"/>
    </location>
</feature>
<accession>A0ABP8XPE2</accession>
<dbReference type="SUPFAM" id="SSF81324">
    <property type="entry name" value="Voltage-gated potassium channels"/>
    <property type="match status" value="1"/>
</dbReference>
<feature type="transmembrane region" description="Helical" evidence="1">
    <location>
        <begin position="61"/>
        <end position="83"/>
    </location>
</feature>
<evidence type="ECO:0000313" key="4">
    <source>
        <dbReference type="Proteomes" id="UP001500843"/>
    </source>
</evidence>
<organism evidence="3 4">
    <name type="scientific">Promicromonospora umidemergens</name>
    <dbReference type="NCBI Taxonomy" id="629679"/>
    <lineage>
        <taxon>Bacteria</taxon>
        <taxon>Bacillati</taxon>
        <taxon>Actinomycetota</taxon>
        <taxon>Actinomycetes</taxon>
        <taxon>Micrococcales</taxon>
        <taxon>Promicromonosporaceae</taxon>
        <taxon>Promicromonospora</taxon>
    </lineage>
</organism>